<dbReference type="EMBL" id="JACHMC010000001">
    <property type="protein sequence ID" value="MBB4882030.1"/>
    <property type="molecule type" value="Genomic_DNA"/>
</dbReference>
<organism evidence="1 2">
    <name type="scientific">Micrococcus flavus</name>
    <dbReference type="NCBI Taxonomy" id="384602"/>
    <lineage>
        <taxon>Bacteria</taxon>
        <taxon>Bacillati</taxon>
        <taxon>Actinomycetota</taxon>
        <taxon>Actinomycetes</taxon>
        <taxon>Micrococcales</taxon>
        <taxon>Micrococcaceae</taxon>
        <taxon>Micrococcus</taxon>
    </lineage>
</organism>
<dbReference type="Proteomes" id="UP000560081">
    <property type="component" value="Unassembled WGS sequence"/>
</dbReference>
<protein>
    <recommendedName>
        <fullName evidence="3">CvpA family protein</fullName>
    </recommendedName>
</protein>
<keyword evidence="2" id="KW-1185">Reference proteome</keyword>
<dbReference type="RefSeq" id="WP_135029784.1">
    <property type="nucleotide sequence ID" value="NZ_BMLA01000003.1"/>
</dbReference>
<reference evidence="1 2" key="1">
    <citation type="submission" date="2020-08" db="EMBL/GenBank/DDBJ databases">
        <title>Sequencing the genomes of 1000 actinobacteria strains.</title>
        <authorList>
            <person name="Klenk H.-P."/>
        </authorList>
    </citation>
    <scope>NUCLEOTIDE SEQUENCE [LARGE SCALE GENOMIC DNA]</scope>
    <source>
        <strain evidence="1 2">DSM 19079</strain>
    </source>
</reference>
<evidence type="ECO:0000313" key="2">
    <source>
        <dbReference type="Proteomes" id="UP000560081"/>
    </source>
</evidence>
<gene>
    <name evidence="1" type="ORF">BJ976_000381</name>
</gene>
<dbReference type="AlphaFoldDB" id="A0A4Y8X138"/>
<evidence type="ECO:0008006" key="3">
    <source>
        <dbReference type="Google" id="ProtNLM"/>
    </source>
</evidence>
<sequence>MESPLPWVDAVLSLVLLASAASGAGRGASGVAGALLGAALGLTACAWALPHVPGLVADPVWSPVATVVAGLLLLVLGEGLGLRVGSALRRGLGGGTARRLDGVAGAALAAAVCLVLLGVLAPRLAPVLPSGLVAETGRSRVLAVAERTVPGPVDRAADGLQAAVGEVLSGLPPLRVPAPPDRQDVVRA</sequence>
<accession>A0A4Y8X138</accession>
<comment type="caution">
    <text evidence="1">The sequence shown here is derived from an EMBL/GenBank/DDBJ whole genome shotgun (WGS) entry which is preliminary data.</text>
</comment>
<proteinExistence type="predicted"/>
<name>A0A4Y8X138_9MICC</name>
<evidence type="ECO:0000313" key="1">
    <source>
        <dbReference type="EMBL" id="MBB4882030.1"/>
    </source>
</evidence>